<dbReference type="InterPro" id="IPR020846">
    <property type="entry name" value="MFS_dom"/>
</dbReference>
<keyword evidence="2" id="KW-0813">Transport</keyword>
<evidence type="ECO:0000256" key="1">
    <source>
        <dbReference type="ARBA" id="ARBA00004141"/>
    </source>
</evidence>
<feature type="transmembrane region" description="Helical" evidence="6">
    <location>
        <begin position="170"/>
        <end position="189"/>
    </location>
</feature>
<evidence type="ECO:0000313" key="8">
    <source>
        <dbReference type="EMBL" id="PCE22230.1"/>
    </source>
</evidence>
<feature type="transmembrane region" description="Helical" evidence="6">
    <location>
        <begin position="334"/>
        <end position="351"/>
    </location>
</feature>
<name>A0A2A4EP87_9BURK</name>
<feature type="transmembrane region" description="Helical" evidence="6">
    <location>
        <begin position="20"/>
        <end position="43"/>
    </location>
</feature>
<dbReference type="Pfam" id="PF07690">
    <property type="entry name" value="MFS_1"/>
    <property type="match status" value="1"/>
</dbReference>
<dbReference type="EMBL" id="MTZV01000006">
    <property type="protein sequence ID" value="PCE22230.1"/>
    <property type="molecule type" value="Genomic_DNA"/>
</dbReference>
<protein>
    <submittedName>
        <fullName evidence="8">MFS transporter</fullName>
    </submittedName>
</protein>
<dbReference type="Gene3D" id="1.20.1720.10">
    <property type="entry name" value="Multidrug resistance protein D"/>
    <property type="match status" value="1"/>
</dbReference>
<organism evidence="8 9">
    <name type="scientific">Paraburkholderia acidicola</name>
    <dbReference type="NCBI Taxonomy" id="1912599"/>
    <lineage>
        <taxon>Bacteria</taxon>
        <taxon>Pseudomonadati</taxon>
        <taxon>Pseudomonadota</taxon>
        <taxon>Betaproteobacteria</taxon>
        <taxon>Burkholderiales</taxon>
        <taxon>Burkholderiaceae</taxon>
        <taxon>Paraburkholderia</taxon>
    </lineage>
</organism>
<dbReference type="GO" id="GO:0016020">
    <property type="term" value="C:membrane"/>
    <property type="evidence" value="ECO:0007669"/>
    <property type="project" value="UniProtKB-SubCell"/>
</dbReference>
<keyword evidence="5 6" id="KW-0472">Membrane</keyword>
<sequence>MAELVSGRSTAQRVLAATSISYMVVLLDASIVNVALAAIRHTLRSDIAGLQWIVNAYTLTFASLLMTGGTLGDRLGARNIYLAGLAIFVLASALCGLAPNLTTLAFARALQGIGSAMLVPCSLALISDAYPVPSERAAAVSVWMGCGGVAMASGPLVGGLLIHLFGWRGIFFVNVPIGILGLWLTLSVDQAAASRTRHVDLAGQVAVVVALGTLIGLLIEGPVLGWQSMPIRLGIATSLVAWAAFFFIETHTRNPMLPLQFFRNALFAGSTVVSMASAFIFYGMLFTFSLYYQQVRGYSALDTGLAFLPMTGMVALGGLLSSRFVKLMGARQSMCIAFGFYAAGALGMILSTASSPYWLAVLPMLAIGMASGFISPAATSPALGTVEKSRAGVAAAVLNSARQSGSALGVAIVGTFISTVHVFQSAMNVVLGIVVVLSVVAAFVWWATSQPVSPPLNRPPPHN</sequence>
<dbReference type="PROSITE" id="PS50850">
    <property type="entry name" value="MFS"/>
    <property type="match status" value="1"/>
</dbReference>
<feature type="transmembrane region" description="Helical" evidence="6">
    <location>
        <begin position="261"/>
        <end position="285"/>
    </location>
</feature>
<feature type="transmembrane region" description="Helical" evidence="6">
    <location>
        <begin position="405"/>
        <end position="423"/>
    </location>
</feature>
<feature type="transmembrane region" description="Helical" evidence="6">
    <location>
        <begin position="49"/>
        <end position="68"/>
    </location>
</feature>
<dbReference type="Proteomes" id="UP000218022">
    <property type="component" value="Unassembled WGS sequence"/>
</dbReference>
<evidence type="ECO:0000256" key="4">
    <source>
        <dbReference type="ARBA" id="ARBA00022989"/>
    </source>
</evidence>
<keyword evidence="3 6" id="KW-0812">Transmembrane</keyword>
<dbReference type="InterPro" id="IPR011701">
    <property type="entry name" value="MFS"/>
</dbReference>
<evidence type="ECO:0000256" key="5">
    <source>
        <dbReference type="ARBA" id="ARBA00023136"/>
    </source>
</evidence>
<dbReference type="OrthoDB" id="2412976at2"/>
<keyword evidence="4 6" id="KW-1133">Transmembrane helix</keyword>
<evidence type="ECO:0000256" key="3">
    <source>
        <dbReference type="ARBA" id="ARBA00022692"/>
    </source>
</evidence>
<feature type="transmembrane region" description="Helical" evidence="6">
    <location>
        <begin position="138"/>
        <end position="164"/>
    </location>
</feature>
<evidence type="ECO:0000256" key="2">
    <source>
        <dbReference type="ARBA" id="ARBA00022448"/>
    </source>
</evidence>
<feature type="transmembrane region" description="Helical" evidence="6">
    <location>
        <begin position="201"/>
        <end position="219"/>
    </location>
</feature>
<dbReference type="PANTHER" id="PTHR42718">
    <property type="entry name" value="MAJOR FACILITATOR SUPERFAMILY MULTIDRUG TRANSPORTER MFSC"/>
    <property type="match status" value="1"/>
</dbReference>
<reference evidence="8 9" key="1">
    <citation type="submission" date="2017-01" db="EMBL/GenBank/DDBJ databases">
        <title>Whole-Genome Shotgun Sequencing of Two beta-Proteobacterial Species in Search of the Bulgecin Biosynthetic Cluster.</title>
        <authorList>
            <person name="Horsman M.E."/>
            <person name="Marous D.R."/>
            <person name="Li R."/>
            <person name="Oliver R.A."/>
            <person name="Byun B."/>
            <person name="Emrich S.J."/>
            <person name="Boggess B."/>
            <person name="Townsend C.A."/>
            <person name="Mobashery S."/>
        </authorList>
    </citation>
    <scope>NUCLEOTIDE SEQUENCE [LARGE SCALE GENOMIC DNA]</scope>
    <source>
        <strain evidence="8 9">ATCC 31363</strain>
    </source>
</reference>
<comment type="caution">
    <text evidence="8">The sequence shown here is derived from an EMBL/GenBank/DDBJ whole genome shotgun (WGS) entry which is preliminary data.</text>
</comment>
<dbReference type="SUPFAM" id="SSF103473">
    <property type="entry name" value="MFS general substrate transporter"/>
    <property type="match status" value="2"/>
</dbReference>
<feature type="transmembrane region" description="Helical" evidence="6">
    <location>
        <begin position="105"/>
        <end position="126"/>
    </location>
</feature>
<proteinExistence type="predicted"/>
<comment type="subcellular location">
    <subcellularLocation>
        <location evidence="1">Membrane</location>
        <topology evidence="1">Multi-pass membrane protein</topology>
    </subcellularLocation>
</comment>
<accession>A0A2A4EP87</accession>
<dbReference type="RefSeq" id="WP_096723833.1">
    <property type="nucleotide sequence ID" value="NZ_MTZV01000006.1"/>
</dbReference>
<dbReference type="Gene3D" id="1.20.1250.20">
    <property type="entry name" value="MFS general substrate transporter like domains"/>
    <property type="match status" value="1"/>
</dbReference>
<dbReference type="PANTHER" id="PTHR42718:SF9">
    <property type="entry name" value="MAJOR FACILITATOR SUPERFAMILY MULTIDRUG TRANSPORTER MFSC"/>
    <property type="match status" value="1"/>
</dbReference>
<gene>
    <name evidence="8" type="ORF">BWP39_21385</name>
</gene>
<dbReference type="InterPro" id="IPR036259">
    <property type="entry name" value="MFS_trans_sf"/>
</dbReference>
<feature type="transmembrane region" description="Helical" evidence="6">
    <location>
        <begin position="80"/>
        <end position="99"/>
    </location>
</feature>
<evidence type="ECO:0000313" key="9">
    <source>
        <dbReference type="Proteomes" id="UP000218022"/>
    </source>
</evidence>
<evidence type="ECO:0000256" key="6">
    <source>
        <dbReference type="SAM" id="Phobius"/>
    </source>
</evidence>
<dbReference type="GO" id="GO:0022857">
    <property type="term" value="F:transmembrane transporter activity"/>
    <property type="evidence" value="ECO:0007669"/>
    <property type="project" value="InterPro"/>
</dbReference>
<feature type="domain" description="Major facilitator superfamily (MFS) profile" evidence="7">
    <location>
        <begin position="14"/>
        <end position="450"/>
    </location>
</feature>
<evidence type="ECO:0000259" key="7">
    <source>
        <dbReference type="PROSITE" id="PS50850"/>
    </source>
</evidence>
<feature type="transmembrane region" description="Helical" evidence="6">
    <location>
        <begin position="305"/>
        <end position="322"/>
    </location>
</feature>
<feature type="transmembrane region" description="Helical" evidence="6">
    <location>
        <begin position="231"/>
        <end position="249"/>
    </location>
</feature>
<dbReference type="CDD" id="cd17321">
    <property type="entry name" value="MFS_MMR_MDR_like"/>
    <property type="match status" value="1"/>
</dbReference>
<dbReference type="AlphaFoldDB" id="A0A2A4EP87"/>
<feature type="transmembrane region" description="Helical" evidence="6">
    <location>
        <begin position="429"/>
        <end position="448"/>
    </location>
</feature>